<dbReference type="PANTHER" id="PTHR22761">
    <property type="entry name" value="CHARGED MULTIVESICULAR BODY PROTEIN"/>
    <property type="match status" value="1"/>
</dbReference>
<protein>
    <submittedName>
        <fullName evidence="3">Charged multivesicular body protein 7</fullName>
    </submittedName>
</protein>
<dbReference type="AlphaFoldDB" id="A0AAD5SBM7"/>
<dbReference type="GO" id="GO:0009898">
    <property type="term" value="C:cytoplasmic side of plasma membrane"/>
    <property type="evidence" value="ECO:0007669"/>
    <property type="project" value="TreeGrafter"/>
</dbReference>
<dbReference type="GO" id="GO:0032511">
    <property type="term" value="P:late endosome to vacuole transport via multivesicular body sorting pathway"/>
    <property type="evidence" value="ECO:0007669"/>
    <property type="project" value="TreeGrafter"/>
</dbReference>
<feature type="region of interest" description="Disordered" evidence="2">
    <location>
        <begin position="415"/>
        <end position="497"/>
    </location>
</feature>
<evidence type="ECO:0000256" key="1">
    <source>
        <dbReference type="SAM" id="Coils"/>
    </source>
</evidence>
<feature type="compositionally biased region" description="Basic and acidic residues" evidence="2">
    <location>
        <begin position="422"/>
        <end position="431"/>
    </location>
</feature>
<gene>
    <name evidence="3" type="primary">CHMP7</name>
    <name evidence="3" type="ORF">HK097_009076</name>
</gene>
<evidence type="ECO:0000256" key="2">
    <source>
        <dbReference type="SAM" id="MobiDB-lite"/>
    </source>
</evidence>
<accession>A0AAD5SBM7</accession>
<dbReference type="PANTHER" id="PTHR22761:SF96">
    <property type="entry name" value="BCDNA.GH08385"/>
    <property type="match status" value="1"/>
</dbReference>
<name>A0AAD5SBM7_9FUNG</name>
<proteinExistence type="predicted"/>
<dbReference type="GO" id="GO:0000815">
    <property type="term" value="C:ESCRT III complex"/>
    <property type="evidence" value="ECO:0007669"/>
    <property type="project" value="TreeGrafter"/>
</dbReference>
<dbReference type="GO" id="GO:0005771">
    <property type="term" value="C:multivesicular body"/>
    <property type="evidence" value="ECO:0007669"/>
    <property type="project" value="TreeGrafter"/>
</dbReference>
<evidence type="ECO:0000313" key="4">
    <source>
        <dbReference type="Proteomes" id="UP001212841"/>
    </source>
</evidence>
<dbReference type="GO" id="GO:0006900">
    <property type="term" value="P:vesicle budding from membrane"/>
    <property type="evidence" value="ECO:0007669"/>
    <property type="project" value="TreeGrafter"/>
</dbReference>
<feature type="compositionally biased region" description="Acidic residues" evidence="2">
    <location>
        <begin position="450"/>
        <end position="463"/>
    </location>
</feature>
<evidence type="ECO:0000313" key="3">
    <source>
        <dbReference type="EMBL" id="KAJ3049950.1"/>
    </source>
</evidence>
<keyword evidence="4" id="KW-1185">Reference proteome</keyword>
<dbReference type="Proteomes" id="UP001212841">
    <property type="component" value="Unassembled WGS sequence"/>
</dbReference>
<comment type="caution">
    <text evidence="3">The sequence shown here is derived from an EMBL/GenBank/DDBJ whole genome shotgun (WGS) entry which is preliminary data.</text>
</comment>
<keyword evidence="1" id="KW-0175">Coiled coil</keyword>
<organism evidence="3 4">
    <name type="scientific">Rhizophlyctis rosea</name>
    <dbReference type="NCBI Taxonomy" id="64517"/>
    <lineage>
        <taxon>Eukaryota</taxon>
        <taxon>Fungi</taxon>
        <taxon>Fungi incertae sedis</taxon>
        <taxon>Chytridiomycota</taxon>
        <taxon>Chytridiomycota incertae sedis</taxon>
        <taxon>Chytridiomycetes</taxon>
        <taxon>Rhizophlyctidales</taxon>
        <taxon>Rhizophlyctidaceae</taxon>
        <taxon>Rhizophlyctis</taxon>
    </lineage>
</organism>
<dbReference type="InterPro" id="IPR005024">
    <property type="entry name" value="Snf7_fam"/>
</dbReference>
<feature type="coiled-coil region" evidence="1">
    <location>
        <begin position="249"/>
        <end position="283"/>
    </location>
</feature>
<feature type="compositionally biased region" description="Basic and acidic residues" evidence="2">
    <location>
        <begin position="482"/>
        <end position="497"/>
    </location>
</feature>
<dbReference type="Gene3D" id="6.10.140.1230">
    <property type="match status" value="1"/>
</dbReference>
<reference evidence="3" key="1">
    <citation type="submission" date="2020-05" db="EMBL/GenBank/DDBJ databases">
        <title>Phylogenomic resolution of chytrid fungi.</title>
        <authorList>
            <person name="Stajich J.E."/>
            <person name="Amses K."/>
            <person name="Simmons R."/>
            <person name="Seto K."/>
            <person name="Myers J."/>
            <person name="Bonds A."/>
            <person name="Quandt C.A."/>
            <person name="Barry K."/>
            <person name="Liu P."/>
            <person name="Grigoriev I."/>
            <person name="Longcore J.E."/>
            <person name="James T.Y."/>
        </authorList>
    </citation>
    <scope>NUCLEOTIDE SEQUENCE</scope>
    <source>
        <strain evidence="3">JEL0318</strain>
    </source>
</reference>
<dbReference type="EMBL" id="JADGJD010000573">
    <property type="protein sequence ID" value="KAJ3049950.1"/>
    <property type="molecule type" value="Genomic_DNA"/>
</dbReference>
<sequence>MTATPLQEYLNTLPEWSNDAKMSSLFAAFPSDPSSNPAGYDARLRFWQTLLKQVCGRGYLSSNLLSMNVDALDTNFQRKRVTPLGMAVVLTHMVESGDLVPIDSFARSSSWTSWAFSTFVKRPVSWGFSQLVSFDSSAVLHGTYVVVPLVRESSERLLAGVRQDAHYQTDYLLSKDDLLQQYGKTAAPAGSTAPLSEVDLEILLRYLQKRLDIAISVPTADELITVIKVKSAKEAQTKTLVITEVDRGILTIKTTVRRLTTQVEQLESKITDLTRQAQERVRLKQKERALHAIRQKKAVTEVLKKRLGSLETIEAILQKIQSAETDAEIFSAYNVGADTLKQVLATSGLTVEVVEETMDKLQDALADQAEIDEAIVAGHESMAATNGIDDSELEQELDALLVQELEQLPAAATIPLPSTPTLEHKQMKEQPTKLPGTMKLEATNNRENDAALDAELDQLEEQLADQLASLSVKEQGKVNSSRGEESDNDRGKEAVLA</sequence>
<dbReference type="Pfam" id="PF03357">
    <property type="entry name" value="Snf7"/>
    <property type="match status" value="1"/>
</dbReference>
<dbReference type="Pfam" id="PF25880">
    <property type="entry name" value="WHD_CHMP7_1st"/>
    <property type="match status" value="1"/>
</dbReference>